<feature type="compositionally biased region" description="Basic and acidic residues" evidence="1">
    <location>
        <begin position="19"/>
        <end position="30"/>
    </location>
</feature>
<name>A0A165GY11_9BASI</name>
<dbReference type="InParanoid" id="A0A165GY11"/>
<reference evidence="2 3" key="1">
    <citation type="journal article" date="2016" name="Mol. Biol. Evol.">
        <title>Comparative Genomics of Early-Diverging Mushroom-Forming Fungi Provides Insights into the Origins of Lignocellulose Decay Capabilities.</title>
        <authorList>
            <person name="Nagy L.G."/>
            <person name="Riley R."/>
            <person name="Tritt A."/>
            <person name="Adam C."/>
            <person name="Daum C."/>
            <person name="Floudas D."/>
            <person name="Sun H."/>
            <person name="Yadav J.S."/>
            <person name="Pangilinan J."/>
            <person name="Larsson K.H."/>
            <person name="Matsuura K."/>
            <person name="Barry K."/>
            <person name="Labutti K."/>
            <person name="Kuo R."/>
            <person name="Ohm R.A."/>
            <person name="Bhattacharya S.S."/>
            <person name="Shirouzu T."/>
            <person name="Yoshinaga Y."/>
            <person name="Martin F.M."/>
            <person name="Grigoriev I.V."/>
            <person name="Hibbett D.S."/>
        </authorList>
    </citation>
    <scope>NUCLEOTIDE SEQUENCE [LARGE SCALE GENOMIC DNA]</scope>
    <source>
        <strain evidence="2 3">HHB12733</strain>
    </source>
</reference>
<dbReference type="OrthoDB" id="2873829at2759"/>
<feature type="region of interest" description="Disordered" evidence="1">
    <location>
        <begin position="1"/>
        <end position="37"/>
    </location>
</feature>
<gene>
    <name evidence="2" type="ORF">CALCODRAFT_508078</name>
</gene>
<evidence type="ECO:0000313" key="3">
    <source>
        <dbReference type="Proteomes" id="UP000076842"/>
    </source>
</evidence>
<keyword evidence="3" id="KW-1185">Reference proteome</keyword>
<dbReference type="AlphaFoldDB" id="A0A165GY11"/>
<evidence type="ECO:0000313" key="2">
    <source>
        <dbReference type="EMBL" id="KZT58632.1"/>
    </source>
</evidence>
<dbReference type="Proteomes" id="UP000076842">
    <property type="component" value="Unassembled WGS sequence"/>
</dbReference>
<proteinExistence type="predicted"/>
<organism evidence="2 3">
    <name type="scientific">Calocera cornea HHB12733</name>
    <dbReference type="NCBI Taxonomy" id="1353952"/>
    <lineage>
        <taxon>Eukaryota</taxon>
        <taxon>Fungi</taxon>
        <taxon>Dikarya</taxon>
        <taxon>Basidiomycota</taxon>
        <taxon>Agaricomycotina</taxon>
        <taxon>Dacrymycetes</taxon>
        <taxon>Dacrymycetales</taxon>
        <taxon>Dacrymycetaceae</taxon>
        <taxon>Calocera</taxon>
    </lineage>
</organism>
<evidence type="ECO:0000256" key="1">
    <source>
        <dbReference type="SAM" id="MobiDB-lite"/>
    </source>
</evidence>
<sequence>MATKRKNIASDSNAKSKVVKLDSDHEHSTAPEDTETTAEELCALEGFSEPLLTRLLNIRKFADRTRGFYYVTMFPDNLKFGYDQAFDMSNFVVRPDNVPVQVWLLGRIMAHKFVGDEENVWPDQVYMSIMPLSKVDSRAATRITNLYSRPRQWSDLNPFGTVIANHFQKTYNTDKPAKEFTSVYDATEEMKPKKLMKHLPASRLKKGDVVITEMRVKKRFDKLDAHIPKKDRPHTISFQLQTVYLLQEGTEPVENDDGVSYDF</sequence>
<accession>A0A165GY11</accession>
<protein>
    <submittedName>
        <fullName evidence="2">Uncharacterized protein</fullName>
    </submittedName>
</protein>
<dbReference type="EMBL" id="KV423949">
    <property type="protein sequence ID" value="KZT58632.1"/>
    <property type="molecule type" value="Genomic_DNA"/>
</dbReference>